<dbReference type="RefSeq" id="WP_142476013.1">
    <property type="nucleotide sequence ID" value="NZ_CABGLK010000022.1"/>
</dbReference>
<name>A0A6N3EF30_KLEOX</name>
<accession>A0A6N3EF30</accession>
<evidence type="ECO:0000313" key="2">
    <source>
        <dbReference type="EMBL" id="VYU38149.1"/>
    </source>
</evidence>
<evidence type="ECO:0000256" key="1">
    <source>
        <dbReference type="SAM" id="MobiDB-lite"/>
    </source>
</evidence>
<organism evidence="2">
    <name type="scientific">Klebsiella oxytoca</name>
    <dbReference type="NCBI Taxonomy" id="571"/>
    <lineage>
        <taxon>Bacteria</taxon>
        <taxon>Pseudomonadati</taxon>
        <taxon>Pseudomonadota</taxon>
        <taxon>Gammaproteobacteria</taxon>
        <taxon>Enterobacterales</taxon>
        <taxon>Enterobacteriaceae</taxon>
        <taxon>Klebsiella/Raoultella group</taxon>
        <taxon>Klebsiella</taxon>
    </lineage>
</organism>
<reference evidence="2" key="1">
    <citation type="submission" date="2019-11" db="EMBL/GenBank/DDBJ databases">
        <authorList>
            <person name="Feng L."/>
        </authorList>
    </citation>
    <scope>NUCLEOTIDE SEQUENCE</scope>
    <source>
        <strain evidence="2">KOxytocaLFYP65</strain>
    </source>
</reference>
<proteinExistence type="predicted"/>
<dbReference type="EMBL" id="CACRTM010000026">
    <property type="protein sequence ID" value="VYU38149.1"/>
    <property type="molecule type" value="Genomic_DNA"/>
</dbReference>
<feature type="compositionally biased region" description="Basic residues" evidence="1">
    <location>
        <begin position="82"/>
        <end position="95"/>
    </location>
</feature>
<gene>
    <name evidence="2" type="ORF">KOLFYP65_03888</name>
</gene>
<sequence>MKNLKIEYVDGQLVTVEVEGISLIHAGLSGLNFSHFLGKEPLIQFKVGGEIPTGLAPIQQQVPVTIKESKLIQETPDACHARTNRNKNRNRNRSH</sequence>
<protein>
    <submittedName>
        <fullName evidence="2">Uncharacterized protein</fullName>
    </submittedName>
</protein>
<feature type="region of interest" description="Disordered" evidence="1">
    <location>
        <begin position="73"/>
        <end position="95"/>
    </location>
</feature>
<dbReference type="AlphaFoldDB" id="A0A6N3EF30"/>